<proteinExistence type="predicted"/>
<comment type="caution">
    <text evidence="1">The sequence shown here is derived from an EMBL/GenBank/DDBJ whole genome shotgun (WGS) entry which is preliminary data.</text>
</comment>
<dbReference type="InParanoid" id="A0A0V1AJD8"/>
<name>A0A0V1AJD8_TRISP</name>
<dbReference type="OrthoDB" id="10447823at2759"/>
<reference evidence="1 2" key="1">
    <citation type="submission" date="2015-01" db="EMBL/GenBank/DDBJ databases">
        <title>Evolution of Trichinella species and genotypes.</title>
        <authorList>
            <person name="Korhonen P.K."/>
            <person name="Edoardo P."/>
            <person name="Giuseppe L.R."/>
            <person name="Gasser R.B."/>
        </authorList>
    </citation>
    <scope>NUCLEOTIDE SEQUENCE [LARGE SCALE GENOMIC DNA]</scope>
    <source>
        <strain evidence="1">ISS3</strain>
    </source>
</reference>
<accession>A0A0V1AJD8</accession>
<dbReference type="Proteomes" id="UP000054776">
    <property type="component" value="Unassembled WGS sequence"/>
</dbReference>
<keyword evidence="2" id="KW-1185">Reference proteome</keyword>
<gene>
    <name evidence="1" type="ORF">T01_4006</name>
</gene>
<evidence type="ECO:0000313" key="2">
    <source>
        <dbReference type="Proteomes" id="UP000054776"/>
    </source>
</evidence>
<sequence length="67" mass="7113">MAELLHLAWASRCALISTCSSCNENSMFAFPVSMSNGAIIQSGTVMLSRSSKRIAKLLSSSTPYGTP</sequence>
<dbReference type="EMBL" id="JYDH01001296">
    <property type="protein sequence ID" value="KRY24945.1"/>
    <property type="molecule type" value="Genomic_DNA"/>
</dbReference>
<organism evidence="1 2">
    <name type="scientific">Trichinella spiralis</name>
    <name type="common">Trichina worm</name>
    <dbReference type="NCBI Taxonomy" id="6334"/>
    <lineage>
        <taxon>Eukaryota</taxon>
        <taxon>Metazoa</taxon>
        <taxon>Ecdysozoa</taxon>
        <taxon>Nematoda</taxon>
        <taxon>Enoplea</taxon>
        <taxon>Dorylaimia</taxon>
        <taxon>Trichinellida</taxon>
        <taxon>Trichinellidae</taxon>
        <taxon>Trichinella</taxon>
    </lineage>
</organism>
<protein>
    <submittedName>
        <fullName evidence="1">Uncharacterized protein</fullName>
    </submittedName>
</protein>
<dbReference type="AlphaFoldDB" id="A0A0V1AJD8"/>
<evidence type="ECO:0000313" key="1">
    <source>
        <dbReference type="EMBL" id="KRY24945.1"/>
    </source>
</evidence>